<evidence type="ECO:0000256" key="3">
    <source>
        <dbReference type="ARBA" id="ARBA00022729"/>
    </source>
</evidence>
<evidence type="ECO:0000259" key="5">
    <source>
        <dbReference type="Pfam" id="PF00419"/>
    </source>
</evidence>
<dbReference type="SUPFAM" id="SSF49401">
    <property type="entry name" value="Bacterial adhesins"/>
    <property type="match status" value="1"/>
</dbReference>
<dbReference type="InterPro" id="IPR036937">
    <property type="entry name" value="Adhesion_dom_fimbrial_sf"/>
</dbReference>
<evidence type="ECO:0000256" key="1">
    <source>
        <dbReference type="ARBA" id="ARBA00004561"/>
    </source>
</evidence>
<dbReference type="Gene3D" id="2.60.40.1090">
    <property type="entry name" value="Fimbrial-type adhesion domain"/>
    <property type="match status" value="1"/>
</dbReference>
<evidence type="ECO:0000313" key="7">
    <source>
        <dbReference type="Proteomes" id="UP000237378"/>
    </source>
</evidence>
<proteinExistence type="inferred from homology"/>
<evidence type="ECO:0000256" key="4">
    <source>
        <dbReference type="ARBA" id="ARBA00023263"/>
    </source>
</evidence>
<sequence>MTPPHTRRLRLLALTLCNLMPWLAATSAQANCSWGAGSATYMTFKNQKVSFSIPRDAPVGTLIGEASLYAKNDQGATLTCFYNAATPVTARLPNSAPPFVGSLPLMGNKNVDGMVMQTNIKGVGVAIDLGFPFNGSADNTFTPDAGTGIPYTGTMTKPTSFSLPLDAIRGKASFIKIGDIDPGPQEVDVEVFHGFIHDLGKVMDYKVQATITRAQCSLAGNQVNPGLVNMGEYSIDDFKEVGTPLNSVPFQITLNNCVDSSAPGTKRADIHLMLDTSQGSVPIDPTEGVFSILPGSGSADGVGIQILHSDNTTPMPLQSEQLIKELDIGQTVLHFNARYVQTEARVTPGVAAGALNFTVHYR</sequence>
<dbReference type="AlphaFoldDB" id="A0A1X0ZZ04"/>
<dbReference type="GO" id="GO:0009289">
    <property type="term" value="C:pilus"/>
    <property type="evidence" value="ECO:0007669"/>
    <property type="project" value="UniProtKB-SubCell"/>
</dbReference>
<evidence type="ECO:0000313" key="6">
    <source>
        <dbReference type="EMBL" id="POG13883.1"/>
    </source>
</evidence>
<dbReference type="Gene3D" id="2.60.40.3310">
    <property type="match status" value="1"/>
</dbReference>
<gene>
    <name evidence="6" type="ORF">BGP82_05465</name>
</gene>
<dbReference type="Proteomes" id="UP000237378">
    <property type="component" value="Unassembled WGS sequence"/>
</dbReference>
<dbReference type="RefSeq" id="WP_084851604.1">
    <property type="nucleotide sequence ID" value="NZ_MING01000019.1"/>
</dbReference>
<comment type="subcellular location">
    <subcellularLocation>
        <location evidence="1">Fimbrium</location>
    </subcellularLocation>
</comment>
<dbReference type="PANTHER" id="PTHR33420">
    <property type="entry name" value="FIMBRIAL SUBUNIT ELFA-RELATED"/>
    <property type="match status" value="1"/>
</dbReference>
<comment type="similarity">
    <text evidence="2">Belongs to the fimbrial protein family.</text>
</comment>
<feature type="domain" description="Fimbrial-type adhesion" evidence="5">
    <location>
        <begin position="207"/>
        <end position="361"/>
    </location>
</feature>
<reference evidence="6 7" key="1">
    <citation type="submission" date="2016-08" db="EMBL/GenBank/DDBJ databases">
        <authorList>
            <person name="Seilhamer J.J."/>
        </authorList>
    </citation>
    <scope>NUCLEOTIDE SEQUENCE [LARGE SCALE GENOMIC DNA]</scope>
    <source>
        <strain evidence="6 7">KH-18-2</strain>
    </source>
</reference>
<reference evidence="6 7" key="2">
    <citation type="submission" date="2018-03" db="EMBL/GenBank/DDBJ databases">
        <title>Draft genome of Pseudomonas putida strain KH-18-2.</title>
        <authorList>
            <person name="Yoshizawa S."/>
            <person name="Khan N.H."/>
            <person name="Nishimura M."/>
            <person name="Chiura H.X."/>
            <person name="Ogura Y."/>
            <person name="Hayashi T."/>
            <person name="Kogure K."/>
        </authorList>
    </citation>
    <scope>NUCLEOTIDE SEQUENCE [LARGE SCALE GENOMIC DNA]</scope>
    <source>
        <strain evidence="6 7">KH-18-2</strain>
    </source>
</reference>
<keyword evidence="4" id="KW-0281">Fimbrium</keyword>
<dbReference type="EMBL" id="MING01000019">
    <property type="protein sequence ID" value="POG13883.1"/>
    <property type="molecule type" value="Genomic_DNA"/>
</dbReference>
<dbReference type="InterPro" id="IPR000259">
    <property type="entry name" value="Adhesion_dom_fimbrial"/>
</dbReference>
<accession>A0A1X0ZZ04</accession>
<dbReference type="GO" id="GO:0043709">
    <property type="term" value="P:cell adhesion involved in single-species biofilm formation"/>
    <property type="evidence" value="ECO:0007669"/>
    <property type="project" value="TreeGrafter"/>
</dbReference>
<protein>
    <submittedName>
        <fullName evidence="6">Fimbrial protein</fullName>
    </submittedName>
</protein>
<organism evidence="6 7">
    <name type="scientific">Pseudomonas putida</name>
    <name type="common">Arthrobacter siderocapsulatus</name>
    <dbReference type="NCBI Taxonomy" id="303"/>
    <lineage>
        <taxon>Bacteria</taxon>
        <taxon>Pseudomonadati</taxon>
        <taxon>Pseudomonadota</taxon>
        <taxon>Gammaproteobacteria</taxon>
        <taxon>Pseudomonadales</taxon>
        <taxon>Pseudomonadaceae</taxon>
        <taxon>Pseudomonas</taxon>
    </lineage>
</organism>
<dbReference type="InterPro" id="IPR050263">
    <property type="entry name" value="Bact_Fimbrial_Adh_Pro"/>
</dbReference>
<comment type="caution">
    <text evidence="6">The sequence shown here is derived from an EMBL/GenBank/DDBJ whole genome shotgun (WGS) entry which is preliminary data.</text>
</comment>
<dbReference type="InterPro" id="IPR008966">
    <property type="entry name" value="Adhesion_dom_sf"/>
</dbReference>
<keyword evidence="3" id="KW-0732">Signal</keyword>
<dbReference type="Pfam" id="PF00419">
    <property type="entry name" value="Fimbrial"/>
    <property type="match status" value="1"/>
</dbReference>
<evidence type="ECO:0000256" key="2">
    <source>
        <dbReference type="ARBA" id="ARBA00006671"/>
    </source>
</evidence>
<name>A0A1X0ZZ04_PSEPU</name>
<dbReference type="PANTHER" id="PTHR33420:SF3">
    <property type="entry name" value="FIMBRIAL SUBUNIT ELFA"/>
    <property type="match status" value="1"/>
</dbReference>